<dbReference type="Pfam" id="PF00702">
    <property type="entry name" value="Hydrolase"/>
    <property type="match status" value="1"/>
</dbReference>
<dbReference type="NCBIfam" id="TIGR01549">
    <property type="entry name" value="HAD-SF-IA-v1"/>
    <property type="match status" value="1"/>
</dbReference>
<comment type="caution">
    <text evidence="1">The sequence shown here is derived from an EMBL/GenBank/DDBJ whole genome shotgun (WGS) entry which is preliminary data.</text>
</comment>
<dbReference type="PANTHER" id="PTHR18901:SF38">
    <property type="entry name" value="PSEUDOURIDINE-5'-PHOSPHATASE"/>
    <property type="match status" value="1"/>
</dbReference>
<evidence type="ECO:0000313" key="1">
    <source>
        <dbReference type="EMBL" id="OUM20542.1"/>
    </source>
</evidence>
<gene>
    <name evidence="1" type="ORF">CBW42_06850</name>
</gene>
<dbReference type="InterPro" id="IPR036412">
    <property type="entry name" value="HAD-like_sf"/>
</dbReference>
<sequence>MNSTNLQHPALVFDMDGVILDTESLVRRCWHLLAPEYGLDAGDLDQVFLSTVGTTRMYTGEILRTHYGADFPSEQFNSHVSRTFHAIADTDGIPVKPGVRALLDWAKNAGFRIGLASSTREVTIRRELEHAQLYHCFDHVIGGDRIARSKPYPDIYEAACRALAVLPADAFAIEDSYNGIRAAAAAGMRPVMVPDLLPPTDEMRTLCHSIFPDLAAFRSFLAQQFSA</sequence>
<dbReference type="SUPFAM" id="SSF56784">
    <property type="entry name" value="HAD-like"/>
    <property type="match status" value="1"/>
</dbReference>
<dbReference type="InterPro" id="IPR023214">
    <property type="entry name" value="HAD_sf"/>
</dbReference>
<dbReference type="OrthoDB" id="9797743at2"/>
<dbReference type="SFLD" id="SFLDS00003">
    <property type="entry name" value="Haloacid_Dehalogenase"/>
    <property type="match status" value="1"/>
</dbReference>
<dbReference type="PANTHER" id="PTHR18901">
    <property type="entry name" value="2-DEOXYGLUCOSE-6-PHOSPHATE PHOSPHATASE 2"/>
    <property type="match status" value="1"/>
</dbReference>
<organism evidence="1 2">
    <name type="scientific">Butyricicoccus porcorum</name>
    <dbReference type="NCBI Taxonomy" id="1945634"/>
    <lineage>
        <taxon>Bacteria</taxon>
        <taxon>Bacillati</taxon>
        <taxon>Bacillota</taxon>
        <taxon>Clostridia</taxon>
        <taxon>Eubacteriales</taxon>
        <taxon>Butyricicoccaceae</taxon>
        <taxon>Butyricicoccus</taxon>
    </lineage>
</organism>
<dbReference type="RefSeq" id="WP_087019060.1">
    <property type="nucleotide sequence ID" value="NZ_CP178353.1"/>
</dbReference>
<dbReference type="InterPro" id="IPR023198">
    <property type="entry name" value="PGP-like_dom2"/>
</dbReference>
<dbReference type="NCBIfam" id="TIGR01509">
    <property type="entry name" value="HAD-SF-IA-v3"/>
    <property type="match status" value="1"/>
</dbReference>
<evidence type="ECO:0000313" key="2">
    <source>
        <dbReference type="Proteomes" id="UP000194903"/>
    </source>
</evidence>
<dbReference type="Proteomes" id="UP000194903">
    <property type="component" value="Unassembled WGS sequence"/>
</dbReference>
<dbReference type="SFLD" id="SFLDG01129">
    <property type="entry name" value="C1.5:_HAD__Beta-PGM__Phosphata"/>
    <property type="match status" value="1"/>
</dbReference>
<protein>
    <recommendedName>
        <fullName evidence="3">Hydrolase</fullName>
    </recommendedName>
</protein>
<evidence type="ECO:0008006" key="3">
    <source>
        <dbReference type="Google" id="ProtNLM"/>
    </source>
</evidence>
<dbReference type="AlphaFoldDB" id="A0A252F483"/>
<dbReference type="EMBL" id="NHOC01000005">
    <property type="protein sequence ID" value="OUM20542.1"/>
    <property type="molecule type" value="Genomic_DNA"/>
</dbReference>
<name>A0A252F483_9FIRM</name>
<dbReference type="InterPro" id="IPR006439">
    <property type="entry name" value="HAD-SF_hydro_IA"/>
</dbReference>
<dbReference type="Gene3D" id="1.10.150.240">
    <property type="entry name" value="Putative phosphatase, domain 2"/>
    <property type="match status" value="1"/>
</dbReference>
<dbReference type="Gene3D" id="3.40.50.1000">
    <property type="entry name" value="HAD superfamily/HAD-like"/>
    <property type="match status" value="1"/>
</dbReference>
<reference evidence="1 2" key="1">
    <citation type="submission" date="2017-05" db="EMBL/GenBank/DDBJ databases">
        <title>Butyricicoccus porcorum sp. nov. a butyrate-producing bacterium from the swine intestinal tract.</title>
        <authorList>
            <person name="Trachsel J."/>
            <person name="Humphrey S."/>
            <person name="Allen H.K."/>
        </authorList>
    </citation>
    <scope>NUCLEOTIDE SEQUENCE [LARGE SCALE GENOMIC DNA]</scope>
    <source>
        <strain evidence="1">BB10</strain>
    </source>
</reference>
<accession>A0A252F483</accession>
<proteinExistence type="predicted"/>
<dbReference type="CDD" id="cd07505">
    <property type="entry name" value="HAD_BPGM-like"/>
    <property type="match status" value="1"/>
</dbReference>
<keyword evidence="2" id="KW-1185">Reference proteome</keyword>
<dbReference type="SFLD" id="SFLDG01135">
    <property type="entry name" value="C1.5.6:_HAD__Beta-PGM__Phospha"/>
    <property type="match status" value="1"/>
</dbReference>